<comment type="caution">
    <text evidence="7">The sequence shown here is derived from an EMBL/GenBank/DDBJ whole genome shotgun (WGS) entry which is preliminary data.</text>
</comment>
<feature type="binding site" evidence="5">
    <location>
        <begin position="14"/>
        <end position="19"/>
    </location>
    <ligand>
        <name>ATP</name>
        <dbReference type="ChEBI" id="CHEBI:30616"/>
    </ligand>
</feature>
<dbReference type="GO" id="GO:0005737">
    <property type="term" value="C:cytoplasm"/>
    <property type="evidence" value="ECO:0007669"/>
    <property type="project" value="UniProtKB-SubCell"/>
</dbReference>
<accession>A0A7V2ZK33</accession>
<evidence type="ECO:0000256" key="6">
    <source>
        <dbReference type="NCBIfam" id="TIGR00152"/>
    </source>
</evidence>
<evidence type="ECO:0000256" key="1">
    <source>
        <dbReference type="ARBA" id="ARBA00009018"/>
    </source>
</evidence>
<comment type="function">
    <text evidence="5">Catalyzes the phosphorylation of the 3'-hydroxyl group of dephosphocoenzyme A to form coenzyme A.</text>
</comment>
<comment type="similarity">
    <text evidence="1 5">Belongs to the CoaE family.</text>
</comment>
<keyword evidence="5" id="KW-0963">Cytoplasm</keyword>
<gene>
    <name evidence="5" type="primary">coaE</name>
    <name evidence="7" type="ORF">ENS31_07820</name>
</gene>
<dbReference type="InterPro" id="IPR001977">
    <property type="entry name" value="Depp_CoAkinase"/>
</dbReference>
<evidence type="ECO:0000313" key="7">
    <source>
        <dbReference type="EMBL" id="HFI91422.1"/>
    </source>
</evidence>
<dbReference type="EMBL" id="DSUJ01000008">
    <property type="protein sequence ID" value="HFI91422.1"/>
    <property type="molecule type" value="Genomic_DNA"/>
</dbReference>
<dbReference type="EC" id="2.7.1.24" evidence="5 6"/>
<dbReference type="AlphaFoldDB" id="A0A7V2ZK33"/>
<keyword evidence="5 7" id="KW-0418">Kinase</keyword>
<keyword evidence="3 5" id="KW-0067">ATP-binding</keyword>
<reference evidence="7" key="1">
    <citation type="journal article" date="2020" name="mSystems">
        <title>Genome- and Community-Level Interaction Insights into Carbon Utilization and Element Cycling Functions of Hydrothermarchaeota in Hydrothermal Sediment.</title>
        <authorList>
            <person name="Zhou Z."/>
            <person name="Liu Y."/>
            <person name="Xu W."/>
            <person name="Pan J."/>
            <person name="Luo Z.H."/>
            <person name="Li M."/>
        </authorList>
    </citation>
    <scope>NUCLEOTIDE SEQUENCE [LARGE SCALE GENOMIC DNA]</scope>
    <source>
        <strain evidence="7">SpSt-479</strain>
    </source>
</reference>
<dbReference type="UniPathway" id="UPA00241">
    <property type="reaction ID" value="UER00356"/>
</dbReference>
<dbReference type="Pfam" id="PF01121">
    <property type="entry name" value="CoaE"/>
    <property type="match status" value="1"/>
</dbReference>
<proteinExistence type="inferred from homology"/>
<keyword evidence="5 7" id="KW-0808">Transferase</keyword>
<protein>
    <recommendedName>
        <fullName evidence="5 6">Dephospho-CoA kinase</fullName>
        <ecNumber evidence="5 6">2.7.1.24</ecNumber>
    </recommendedName>
    <alternativeName>
        <fullName evidence="5">Dephosphocoenzyme A kinase</fullName>
    </alternativeName>
</protein>
<dbReference type="GO" id="GO:0005524">
    <property type="term" value="F:ATP binding"/>
    <property type="evidence" value="ECO:0007669"/>
    <property type="project" value="UniProtKB-UniRule"/>
</dbReference>
<dbReference type="NCBIfam" id="TIGR00152">
    <property type="entry name" value="dephospho-CoA kinase"/>
    <property type="match status" value="1"/>
</dbReference>
<sequence length="199" mass="22843">MTKKITVGITGSIGSGKSEFTGLAEQLGFPVIRADDISNEILATNPDVRKQVSKKFGNEAFINNKPNKSYLAKIVFSDPVKLRELERILHPLVIKEIEKRKKEIFQKQNVIFIESALIYEADLEALFDFVVLITADREVRLKRKLLQGMSEEDFIKREMNQIPDDEKRKRADFIFINNGSIEELKSKFELLLTLLSIKN</sequence>
<keyword evidence="4 5" id="KW-0173">Coenzyme A biosynthesis</keyword>
<keyword evidence="2 5" id="KW-0547">Nucleotide-binding</keyword>
<dbReference type="CDD" id="cd02022">
    <property type="entry name" value="DPCK"/>
    <property type="match status" value="1"/>
</dbReference>
<dbReference type="PROSITE" id="PS51219">
    <property type="entry name" value="DPCK"/>
    <property type="match status" value="1"/>
</dbReference>
<comment type="pathway">
    <text evidence="5">Cofactor biosynthesis; coenzyme A biosynthesis; CoA from (R)-pantothenate: step 5/5.</text>
</comment>
<comment type="subcellular location">
    <subcellularLocation>
        <location evidence="5">Cytoplasm</location>
    </subcellularLocation>
</comment>
<dbReference type="GO" id="GO:0015937">
    <property type="term" value="P:coenzyme A biosynthetic process"/>
    <property type="evidence" value="ECO:0007669"/>
    <property type="project" value="UniProtKB-UniRule"/>
</dbReference>
<dbReference type="GO" id="GO:0004140">
    <property type="term" value="F:dephospho-CoA kinase activity"/>
    <property type="evidence" value="ECO:0007669"/>
    <property type="project" value="UniProtKB-UniRule"/>
</dbReference>
<dbReference type="PANTHER" id="PTHR10695">
    <property type="entry name" value="DEPHOSPHO-COA KINASE-RELATED"/>
    <property type="match status" value="1"/>
</dbReference>
<evidence type="ECO:0000256" key="3">
    <source>
        <dbReference type="ARBA" id="ARBA00022840"/>
    </source>
</evidence>
<dbReference type="SUPFAM" id="SSF52540">
    <property type="entry name" value="P-loop containing nucleoside triphosphate hydrolases"/>
    <property type="match status" value="1"/>
</dbReference>
<dbReference type="InterPro" id="IPR027417">
    <property type="entry name" value="P-loop_NTPase"/>
</dbReference>
<dbReference type="HAMAP" id="MF_00376">
    <property type="entry name" value="Dephospho_CoA_kinase"/>
    <property type="match status" value="1"/>
</dbReference>
<name>A0A7V2ZK33_9BACT</name>
<dbReference type="PANTHER" id="PTHR10695:SF46">
    <property type="entry name" value="BIFUNCTIONAL COENZYME A SYNTHASE-RELATED"/>
    <property type="match status" value="1"/>
</dbReference>
<dbReference type="Gene3D" id="3.40.50.300">
    <property type="entry name" value="P-loop containing nucleotide triphosphate hydrolases"/>
    <property type="match status" value="1"/>
</dbReference>
<evidence type="ECO:0000256" key="5">
    <source>
        <dbReference type="HAMAP-Rule" id="MF_00376"/>
    </source>
</evidence>
<evidence type="ECO:0000256" key="2">
    <source>
        <dbReference type="ARBA" id="ARBA00022741"/>
    </source>
</evidence>
<evidence type="ECO:0000256" key="4">
    <source>
        <dbReference type="ARBA" id="ARBA00022993"/>
    </source>
</evidence>
<organism evidence="7">
    <name type="scientific">Ignavibacterium album</name>
    <dbReference type="NCBI Taxonomy" id="591197"/>
    <lineage>
        <taxon>Bacteria</taxon>
        <taxon>Pseudomonadati</taxon>
        <taxon>Ignavibacteriota</taxon>
        <taxon>Ignavibacteria</taxon>
        <taxon>Ignavibacteriales</taxon>
        <taxon>Ignavibacteriaceae</taxon>
        <taxon>Ignavibacterium</taxon>
    </lineage>
</organism>
<comment type="catalytic activity">
    <reaction evidence="5">
        <text>3'-dephospho-CoA + ATP = ADP + CoA + H(+)</text>
        <dbReference type="Rhea" id="RHEA:18245"/>
        <dbReference type="ChEBI" id="CHEBI:15378"/>
        <dbReference type="ChEBI" id="CHEBI:30616"/>
        <dbReference type="ChEBI" id="CHEBI:57287"/>
        <dbReference type="ChEBI" id="CHEBI:57328"/>
        <dbReference type="ChEBI" id="CHEBI:456216"/>
        <dbReference type="EC" id="2.7.1.24"/>
    </reaction>
</comment>